<dbReference type="VEuPathDB" id="FungiDB:I7I52_10044"/>
<keyword evidence="1" id="KW-0472">Membrane</keyword>
<sequence>MQADKTPISSHEFSASFTYFPTVLLESSTSLARAKIKQLTRPPPAALHKLPTCTFRSPRSLFLFFSTIPSLIIKFYFSAKKKKKRKEKKKENENKKSK</sequence>
<evidence type="ECO:0000313" key="2">
    <source>
        <dbReference type="EMBL" id="KAG5299656.1"/>
    </source>
</evidence>
<name>A0A8H8D2T3_AJECA</name>
<dbReference type="Proteomes" id="UP000670092">
    <property type="component" value="Unassembled WGS sequence"/>
</dbReference>
<comment type="caution">
    <text evidence="2">The sequence shown here is derived from an EMBL/GenBank/DDBJ whole genome shotgun (WGS) entry which is preliminary data.</text>
</comment>
<keyword evidence="1" id="KW-0812">Transmembrane</keyword>
<reference evidence="2 3" key="1">
    <citation type="submission" date="2021-01" db="EMBL/GenBank/DDBJ databases">
        <title>Chromosome-level genome assembly of a human fungal pathogen reveals clustering of transcriptionally co-regulated genes.</title>
        <authorList>
            <person name="Voorhies M."/>
            <person name="Cohen S."/>
            <person name="Shea T.P."/>
            <person name="Petrus S."/>
            <person name="Munoz J.F."/>
            <person name="Poplawski S."/>
            <person name="Goldman W.E."/>
            <person name="Michael T."/>
            <person name="Cuomo C.A."/>
            <person name="Sil A."/>
            <person name="Beyhan S."/>
        </authorList>
    </citation>
    <scope>NUCLEOTIDE SEQUENCE [LARGE SCALE GENOMIC DNA]</scope>
    <source>
        <strain evidence="2 3">G184AR</strain>
    </source>
</reference>
<accession>A0A8H8D2T3</accession>
<keyword evidence="1" id="KW-1133">Transmembrane helix</keyword>
<dbReference type="AlphaFoldDB" id="A0A8H8D2T3"/>
<gene>
    <name evidence="2" type="ORF">I7I52_10044</name>
</gene>
<protein>
    <submittedName>
        <fullName evidence="2">Uncharacterized protein</fullName>
    </submittedName>
</protein>
<evidence type="ECO:0000256" key="1">
    <source>
        <dbReference type="SAM" id="Phobius"/>
    </source>
</evidence>
<feature type="transmembrane region" description="Helical" evidence="1">
    <location>
        <begin position="61"/>
        <end position="79"/>
    </location>
</feature>
<evidence type="ECO:0000313" key="3">
    <source>
        <dbReference type="Proteomes" id="UP000670092"/>
    </source>
</evidence>
<proteinExistence type="predicted"/>
<organism evidence="2 3">
    <name type="scientific">Ajellomyces capsulatus</name>
    <name type="common">Darling's disease fungus</name>
    <name type="synonym">Histoplasma capsulatum</name>
    <dbReference type="NCBI Taxonomy" id="5037"/>
    <lineage>
        <taxon>Eukaryota</taxon>
        <taxon>Fungi</taxon>
        <taxon>Dikarya</taxon>
        <taxon>Ascomycota</taxon>
        <taxon>Pezizomycotina</taxon>
        <taxon>Eurotiomycetes</taxon>
        <taxon>Eurotiomycetidae</taxon>
        <taxon>Onygenales</taxon>
        <taxon>Ajellomycetaceae</taxon>
        <taxon>Histoplasma</taxon>
    </lineage>
</organism>
<dbReference type="EMBL" id="JAEVHI010000002">
    <property type="protein sequence ID" value="KAG5299656.1"/>
    <property type="molecule type" value="Genomic_DNA"/>
</dbReference>